<dbReference type="CDD" id="cd17574">
    <property type="entry name" value="REC_OmpR"/>
    <property type="match status" value="1"/>
</dbReference>
<keyword evidence="7" id="KW-0010">Activator</keyword>
<dbReference type="InterPro" id="IPR039420">
    <property type="entry name" value="WalR-like"/>
</dbReference>
<feature type="domain" description="OmpR/PhoB-type" evidence="12">
    <location>
        <begin position="134"/>
        <end position="234"/>
    </location>
</feature>
<dbReference type="CDD" id="cd00383">
    <property type="entry name" value="trans_reg_C"/>
    <property type="match status" value="1"/>
</dbReference>
<dbReference type="Gene3D" id="3.40.50.2300">
    <property type="match status" value="1"/>
</dbReference>
<dbReference type="EMBL" id="CAJEWE010000010">
    <property type="protein sequence ID" value="CAD2077297.1"/>
    <property type="molecule type" value="Genomic_DNA"/>
</dbReference>
<accession>A0A6V7RH37</accession>
<dbReference type="InterPro" id="IPR001789">
    <property type="entry name" value="Sig_transdc_resp-reg_receiver"/>
</dbReference>
<organism evidence="13 14">
    <name type="scientific">Phocicoccus schoeneichii</name>
    <dbReference type="NCBI Taxonomy" id="1812261"/>
    <lineage>
        <taxon>Bacteria</taxon>
        <taxon>Bacillati</taxon>
        <taxon>Bacillota</taxon>
        <taxon>Bacilli</taxon>
        <taxon>Bacillales</taxon>
        <taxon>Salinicoccaceae</taxon>
        <taxon>Phocicoccus</taxon>
    </lineage>
</organism>
<dbReference type="PROSITE" id="PS50110">
    <property type="entry name" value="RESPONSE_REGULATORY"/>
    <property type="match status" value="1"/>
</dbReference>
<dbReference type="FunFam" id="3.40.50.2300:FF:000001">
    <property type="entry name" value="DNA-binding response regulator PhoB"/>
    <property type="match status" value="1"/>
</dbReference>
<dbReference type="GO" id="GO:0000156">
    <property type="term" value="F:phosphorelay response regulator activity"/>
    <property type="evidence" value="ECO:0007669"/>
    <property type="project" value="TreeGrafter"/>
</dbReference>
<dbReference type="AlphaFoldDB" id="A0A6V7RH37"/>
<keyword evidence="3 9" id="KW-0597">Phosphoprotein</keyword>
<dbReference type="Pfam" id="PF00486">
    <property type="entry name" value="Trans_reg_C"/>
    <property type="match status" value="1"/>
</dbReference>
<dbReference type="GO" id="GO:0032993">
    <property type="term" value="C:protein-DNA complex"/>
    <property type="evidence" value="ECO:0007669"/>
    <property type="project" value="TreeGrafter"/>
</dbReference>
<dbReference type="PANTHER" id="PTHR48111:SF44">
    <property type="entry name" value="TRANSCRIPTIONAL REGULATORY PROTEIN RESD"/>
    <property type="match status" value="1"/>
</dbReference>
<dbReference type="SUPFAM" id="SSF52172">
    <property type="entry name" value="CheY-like"/>
    <property type="match status" value="1"/>
</dbReference>
<dbReference type="FunFam" id="1.10.10.10:FF:000018">
    <property type="entry name" value="DNA-binding response regulator ResD"/>
    <property type="match status" value="1"/>
</dbReference>
<dbReference type="InterPro" id="IPR001867">
    <property type="entry name" value="OmpR/PhoB-type_DNA-bd"/>
</dbReference>
<dbReference type="GO" id="GO:0000976">
    <property type="term" value="F:transcription cis-regulatory region binding"/>
    <property type="evidence" value="ECO:0007669"/>
    <property type="project" value="TreeGrafter"/>
</dbReference>
<dbReference type="Pfam" id="PF00072">
    <property type="entry name" value="Response_reg"/>
    <property type="match status" value="1"/>
</dbReference>
<dbReference type="Gene3D" id="6.10.250.690">
    <property type="match status" value="1"/>
</dbReference>
<keyword evidence="5" id="KW-0805">Transcription regulation</keyword>
<evidence type="ECO:0000256" key="8">
    <source>
        <dbReference type="ARBA" id="ARBA00023163"/>
    </source>
</evidence>
<evidence type="ECO:0000259" key="12">
    <source>
        <dbReference type="PROSITE" id="PS51755"/>
    </source>
</evidence>
<dbReference type="GO" id="GO:0006355">
    <property type="term" value="P:regulation of DNA-templated transcription"/>
    <property type="evidence" value="ECO:0007669"/>
    <property type="project" value="InterPro"/>
</dbReference>
<dbReference type="RefSeq" id="WP_186087876.1">
    <property type="nucleotide sequence ID" value="NZ_BMDB01000001.1"/>
</dbReference>
<dbReference type="PROSITE" id="PS51755">
    <property type="entry name" value="OMPR_PHOB"/>
    <property type="match status" value="1"/>
</dbReference>
<gene>
    <name evidence="13" type="primary">srrA_2</name>
    <name evidence="13" type="ORF">JEOSCH030_01269</name>
</gene>
<keyword evidence="4" id="KW-0902">Two-component regulatory system</keyword>
<evidence type="ECO:0000256" key="10">
    <source>
        <dbReference type="PROSITE-ProRule" id="PRU01091"/>
    </source>
</evidence>
<evidence type="ECO:0000256" key="4">
    <source>
        <dbReference type="ARBA" id="ARBA00023012"/>
    </source>
</evidence>
<evidence type="ECO:0000256" key="1">
    <source>
        <dbReference type="ARBA" id="ARBA00004496"/>
    </source>
</evidence>
<dbReference type="SMART" id="SM00448">
    <property type="entry name" value="REC"/>
    <property type="match status" value="1"/>
</dbReference>
<evidence type="ECO:0000256" key="7">
    <source>
        <dbReference type="ARBA" id="ARBA00023159"/>
    </source>
</evidence>
<name>A0A6V7RH37_9BACL</name>
<keyword evidence="14" id="KW-1185">Reference proteome</keyword>
<evidence type="ECO:0000259" key="11">
    <source>
        <dbReference type="PROSITE" id="PS50110"/>
    </source>
</evidence>
<reference evidence="13 14" key="1">
    <citation type="submission" date="2020-07" db="EMBL/GenBank/DDBJ databases">
        <authorList>
            <person name="Criscuolo A."/>
        </authorList>
    </citation>
    <scope>NUCLEOTIDE SEQUENCE [LARGE SCALE GENOMIC DNA]</scope>
    <source>
        <strain evidence="14">CIP 111030</strain>
    </source>
</reference>
<evidence type="ECO:0000256" key="3">
    <source>
        <dbReference type="ARBA" id="ARBA00022553"/>
    </source>
</evidence>
<keyword evidence="6 10" id="KW-0238">DNA-binding</keyword>
<feature type="DNA-binding region" description="OmpR/PhoB-type" evidence="10">
    <location>
        <begin position="134"/>
        <end position="234"/>
    </location>
</feature>
<comment type="caution">
    <text evidence="13">The sequence shown here is derived from an EMBL/GenBank/DDBJ whole genome shotgun (WGS) entry which is preliminary data.</text>
</comment>
<evidence type="ECO:0000256" key="6">
    <source>
        <dbReference type="ARBA" id="ARBA00023125"/>
    </source>
</evidence>
<dbReference type="SMART" id="SM00862">
    <property type="entry name" value="Trans_reg_C"/>
    <property type="match status" value="1"/>
</dbReference>
<protein>
    <submittedName>
        <fullName evidence="13">Transcriptional regulatory protein SrrA</fullName>
    </submittedName>
</protein>
<dbReference type="GO" id="GO:0005829">
    <property type="term" value="C:cytosol"/>
    <property type="evidence" value="ECO:0007669"/>
    <property type="project" value="TreeGrafter"/>
</dbReference>
<feature type="modified residue" description="4-aspartylphosphate" evidence="9">
    <location>
        <position position="54"/>
    </location>
</feature>
<evidence type="ECO:0000256" key="5">
    <source>
        <dbReference type="ARBA" id="ARBA00023015"/>
    </source>
</evidence>
<evidence type="ECO:0000313" key="14">
    <source>
        <dbReference type="Proteomes" id="UP000521032"/>
    </source>
</evidence>
<dbReference type="PANTHER" id="PTHR48111">
    <property type="entry name" value="REGULATOR OF RPOS"/>
    <property type="match status" value="1"/>
</dbReference>
<dbReference type="InterPro" id="IPR011006">
    <property type="entry name" value="CheY-like_superfamily"/>
</dbReference>
<comment type="subcellular location">
    <subcellularLocation>
        <location evidence="1">Cytoplasm</location>
    </subcellularLocation>
</comment>
<evidence type="ECO:0000256" key="2">
    <source>
        <dbReference type="ARBA" id="ARBA00022490"/>
    </source>
</evidence>
<proteinExistence type="predicted"/>
<dbReference type="Proteomes" id="UP000521032">
    <property type="component" value="Unassembled WGS sequence"/>
</dbReference>
<evidence type="ECO:0000313" key="13">
    <source>
        <dbReference type="EMBL" id="CAD2077297.1"/>
    </source>
</evidence>
<feature type="domain" description="Response regulatory" evidence="11">
    <location>
        <begin position="5"/>
        <end position="118"/>
    </location>
</feature>
<dbReference type="Gene3D" id="1.10.10.10">
    <property type="entry name" value="Winged helix-like DNA-binding domain superfamily/Winged helix DNA-binding domain"/>
    <property type="match status" value="1"/>
</dbReference>
<keyword evidence="8" id="KW-0804">Transcription</keyword>
<evidence type="ECO:0000256" key="9">
    <source>
        <dbReference type="PROSITE-ProRule" id="PRU00169"/>
    </source>
</evidence>
<keyword evidence="2" id="KW-0963">Cytoplasm</keyword>
<dbReference type="InterPro" id="IPR036388">
    <property type="entry name" value="WH-like_DNA-bd_sf"/>
</dbReference>
<sequence length="237" mass="27310">MSKQRILVVDDEERIRKLVVLYLETDMFEIVEADNGDTALELALNESFDLIILDIMMPGLDGIEVTKQIREHKSTPIILLTAKGEEADVLDGFESGADDYVIKPFSPREVLQRAKAILKRSSETAYLKFDSKNRDIIVYEHIEIDNDAHKVTANGELVNLTPKEYDLLLFLATSPEKVFDRKELLKEVWNYEFYGDLRTVDTHIKRLREKLNDVSPEASQMIQTVWGIGYKFEENPE</sequence>